<reference evidence="2" key="1">
    <citation type="journal article" date="2017" name="J. ISSAAS">
        <title>Parallel loss of symbiosis genes in relatives of nitrogen-fixing non-legume Parasponia.</title>
        <authorList>
            <person name="van Velzen R."/>
            <person name="Holmer R."/>
            <person name="Bu F."/>
            <person name="Rutten L."/>
            <person name="Van Zeijl A."/>
            <person name="Liu W."/>
            <person name="Santuari L."/>
            <person name="Cao Q."/>
            <person name="Sharma T."/>
            <person name="Shen D."/>
            <person name="Roswanjaya Y."/>
            <person name="Wardhani T."/>
            <person name="Kalhor M.S."/>
            <person name="Jansen J."/>
            <person name="Van den Hoogen J."/>
            <person name="Gungor B."/>
            <person name="Hartog M."/>
            <person name="Hontelez J."/>
            <person name="Verver J."/>
            <person name="Yang W.-C."/>
            <person name="Schijlen E."/>
            <person name="Repin R."/>
            <person name="Schilthuizen M."/>
            <person name="Schranz E."/>
            <person name="Heidstra R."/>
            <person name="Miyata K."/>
            <person name="Fedorova E."/>
            <person name="Kohlen W."/>
            <person name="Bisseling T."/>
            <person name="Smit S."/>
            <person name="Geurts R."/>
        </authorList>
    </citation>
    <scope>NUCLEOTIDE SEQUENCE</scope>
</reference>
<feature type="chain" id="PRO_5012171610" evidence="1">
    <location>
        <begin position="22"/>
        <end position="69"/>
    </location>
</feature>
<feature type="signal peptide" evidence="1">
    <location>
        <begin position="1"/>
        <end position="21"/>
    </location>
</feature>
<dbReference type="InterPro" id="IPR036574">
    <property type="entry name" value="Scorpion_toxin-like_sf"/>
</dbReference>
<protein>
    <submittedName>
        <fullName evidence="2">Knottin</fullName>
    </submittedName>
</protein>
<evidence type="ECO:0000256" key="1">
    <source>
        <dbReference type="SAM" id="SignalP"/>
    </source>
</evidence>
<sequence>MLYVSVFVTFIILTFVNDASGSWHYCEDFYSRTWHERCRWPPHCMDNCRKQNAIAGLCIQGKCLCQNFY</sequence>
<dbReference type="AlphaFoldDB" id="A0A221I0I6"/>
<organism evidence="2">
    <name type="scientific">Parasponia rugosa</name>
    <dbReference type="NCBI Taxonomy" id="1603294"/>
    <lineage>
        <taxon>Eukaryota</taxon>
        <taxon>Viridiplantae</taxon>
        <taxon>Streptophyta</taxon>
        <taxon>Embryophyta</taxon>
        <taxon>Tracheophyta</taxon>
        <taxon>Spermatophyta</taxon>
        <taxon>Magnoliopsida</taxon>
        <taxon>eudicotyledons</taxon>
        <taxon>Gunneridae</taxon>
        <taxon>Pentapetalae</taxon>
        <taxon>rosids</taxon>
        <taxon>fabids</taxon>
        <taxon>Rosales</taxon>
        <taxon>Cannabaceae</taxon>
        <taxon>Parasponia</taxon>
    </lineage>
</organism>
<name>A0A221I0I6_9ROSA</name>
<dbReference type="EMBL" id="KY786177">
    <property type="protein sequence ID" value="ASM47227.1"/>
    <property type="molecule type" value="Genomic_DNA"/>
</dbReference>
<dbReference type="SUPFAM" id="SSF57095">
    <property type="entry name" value="Scorpion toxin-like"/>
    <property type="match status" value="1"/>
</dbReference>
<evidence type="ECO:0000313" key="2">
    <source>
        <dbReference type="EMBL" id="ASM47227.1"/>
    </source>
</evidence>
<accession>A0A221I0I6</accession>
<proteinExistence type="predicted"/>
<keyword evidence="1" id="KW-0732">Signal</keyword>